<dbReference type="EMBL" id="CP042435">
    <property type="protein sequence ID" value="QEC68975.1"/>
    <property type="molecule type" value="Genomic_DNA"/>
</dbReference>
<keyword evidence="1" id="KW-0472">Membrane</keyword>
<organism evidence="2 3">
    <name type="scientific">Panacibacter ginsenosidivorans</name>
    <dbReference type="NCBI Taxonomy" id="1813871"/>
    <lineage>
        <taxon>Bacteria</taxon>
        <taxon>Pseudomonadati</taxon>
        <taxon>Bacteroidota</taxon>
        <taxon>Chitinophagia</taxon>
        <taxon>Chitinophagales</taxon>
        <taxon>Chitinophagaceae</taxon>
        <taxon>Panacibacter</taxon>
    </lineage>
</organism>
<name>A0A5B8VD50_9BACT</name>
<proteinExistence type="predicted"/>
<sequence length="211" mass="23973">MFPADEILFPHHRQYLPVSGYFMVTLRNFISASLGLFLLAQCNTKQDRNSATQVLSSSTKTQTQNSLTGAWKYSNTIWYSSELTLQDNGTFKFHDQGCYGQKISQGQWTNDNGTIILTSFDTFKQKEQTDTIKSTEVAEPKKAKRKLKKGEVEYTFVGFKDAPSPVLPGPNDTVRIYLDKIQLQLKNDTLFCVGSDKLPEGAKFYRTKNNR</sequence>
<keyword evidence="3" id="KW-1185">Reference proteome</keyword>
<dbReference type="RefSeq" id="WP_147191559.1">
    <property type="nucleotide sequence ID" value="NZ_CP042435.1"/>
</dbReference>
<dbReference type="KEGG" id="pgin:FRZ67_17280"/>
<keyword evidence="1" id="KW-1133">Transmembrane helix</keyword>
<feature type="transmembrane region" description="Helical" evidence="1">
    <location>
        <begin position="20"/>
        <end position="40"/>
    </location>
</feature>
<dbReference type="AlphaFoldDB" id="A0A5B8VD50"/>
<gene>
    <name evidence="2" type="ORF">FRZ67_17280</name>
</gene>
<dbReference type="Proteomes" id="UP000321533">
    <property type="component" value="Chromosome"/>
</dbReference>
<evidence type="ECO:0000313" key="3">
    <source>
        <dbReference type="Proteomes" id="UP000321533"/>
    </source>
</evidence>
<accession>A0A5B8VD50</accession>
<keyword evidence="1" id="KW-0812">Transmembrane</keyword>
<evidence type="ECO:0000256" key="1">
    <source>
        <dbReference type="SAM" id="Phobius"/>
    </source>
</evidence>
<reference evidence="2 3" key="1">
    <citation type="journal article" date="2016" name="Int. J. Syst. Evol. Microbiol.">
        <title>Panacibacter ginsenosidivorans gen. nov., sp. nov., with ginsenoside converting activity isolated from soil of a ginseng field.</title>
        <authorList>
            <person name="Siddiqi M.Z."/>
            <person name="Muhammad Shafi S."/>
            <person name="Choi K.D."/>
            <person name="Im W.T."/>
        </authorList>
    </citation>
    <scope>NUCLEOTIDE SEQUENCE [LARGE SCALE GENOMIC DNA]</scope>
    <source>
        <strain evidence="2 3">Gsoil1550</strain>
    </source>
</reference>
<protein>
    <submittedName>
        <fullName evidence="2">Uncharacterized protein</fullName>
    </submittedName>
</protein>
<evidence type="ECO:0000313" key="2">
    <source>
        <dbReference type="EMBL" id="QEC68975.1"/>
    </source>
</evidence>